<feature type="binding site" evidence="14">
    <location>
        <position position="210"/>
    </location>
    <ligand>
        <name>NADP(+)</name>
        <dbReference type="ChEBI" id="CHEBI:58349"/>
    </ligand>
</feature>
<comment type="catalytic activity">
    <reaction evidence="12">
        <text>5-amino-6-(5-phospho-D-ribitylamino)uracil + NADP(+) = 5-amino-6-(5-phospho-D-ribosylamino)uracil + NADPH + H(+)</text>
        <dbReference type="Rhea" id="RHEA:17845"/>
        <dbReference type="ChEBI" id="CHEBI:15378"/>
        <dbReference type="ChEBI" id="CHEBI:57783"/>
        <dbReference type="ChEBI" id="CHEBI:58349"/>
        <dbReference type="ChEBI" id="CHEBI:58421"/>
        <dbReference type="ChEBI" id="CHEBI:58453"/>
        <dbReference type="EC" id="1.1.1.193"/>
    </reaction>
</comment>
<comment type="similarity">
    <text evidence="5 12">In the C-terminal section; belongs to the HTP reductase family.</text>
</comment>
<dbReference type="InterPro" id="IPR004794">
    <property type="entry name" value="Eubact_RibD"/>
</dbReference>
<dbReference type="EC" id="1.1.1.193" evidence="12"/>
<dbReference type="InterPro" id="IPR016192">
    <property type="entry name" value="APOBEC/CMP_deaminase_Zn-bd"/>
</dbReference>
<accession>A0A4V3DEE6</accession>
<dbReference type="Gene3D" id="3.40.430.10">
    <property type="entry name" value="Dihydrofolate Reductase, subunit A"/>
    <property type="match status" value="1"/>
</dbReference>
<organism evidence="18 19">
    <name type="scientific">Dongia mobilis</name>
    <dbReference type="NCBI Taxonomy" id="578943"/>
    <lineage>
        <taxon>Bacteria</taxon>
        <taxon>Pseudomonadati</taxon>
        <taxon>Pseudomonadota</taxon>
        <taxon>Alphaproteobacteria</taxon>
        <taxon>Rhodospirillales</taxon>
        <taxon>Dongiaceae</taxon>
        <taxon>Dongia</taxon>
    </lineage>
</organism>
<feature type="binding site" evidence="14">
    <location>
        <position position="217"/>
    </location>
    <ligand>
        <name>substrate</name>
    </ligand>
</feature>
<evidence type="ECO:0000256" key="9">
    <source>
        <dbReference type="ARBA" id="ARBA00022857"/>
    </source>
</evidence>
<dbReference type="PROSITE" id="PS51747">
    <property type="entry name" value="CYT_DCMP_DEAMINASES_2"/>
    <property type="match status" value="1"/>
</dbReference>
<dbReference type="CDD" id="cd01284">
    <property type="entry name" value="Riboflavin_deaminase-reductase"/>
    <property type="match status" value="1"/>
</dbReference>
<comment type="pathway">
    <text evidence="3 12">Cofactor biosynthesis; riboflavin biosynthesis; 5-amino-6-(D-ribitylamino)uracil from GTP: step 3/4.</text>
</comment>
<keyword evidence="10 12" id="KW-0560">Oxidoreductase</keyword>
<dbReference type="PANTHER" id="PTHR38011:SF7">
    <property type="entry name" value="2,5-DIAMINO-6-RIBOSYLAMINO-4(3H)-PYRIMIDINONE 5'-PHOSPHATE REDUCTASE"/>
    <property type="match status" value="1"/>
</dbReference>
<evidence type="ECO:0000256" key="1">
    <source>
        <dbReference type="ARBA" id="ARBA00002151"/>
    </source>
</evidence>
<dbReference type="GO" id="GO:0008703">
    <property type="term" value="F:5-amino-6-(5-phosphoribosylamino)uracil reductase activity"/>
    <property type="evidence" value="ECO:0007669"/>
    <property type="project" value="UniProtKB-EC"/>
</dbReference>
<feature type="compositionally biased region" description="Basic and acidic residues" evidence="16">
    <location>
        <begin position="59"/>
        <end position="70"/>
    </location>
</feature>
<keyword evidence="6 12" id="KW-0686">Riboflavin biosynthesis</keyword>
<evidence type="ECO:0000256" key="15">
    <source>
        <dbReference type="PIRSR" id="PIRSR006769-3"/>
    </source>
</evidence>
<dbReference type="GO" id="GO:0050661">
    <property type="term" value="F:NADP binding"/>
    <property type="evidence" value="ECO:0007669"/>
    <property type="project" value="InterPro"/>
</dbReference>
<feature type="binding site" evidence="14">
    <location>
        <position position="214"/>
    </location>
    <ligand>
        <name>substrate</name>
    </ligand>
</feature>
<dbReference type="InterPro" id="IPR024072">
    <property type="entry name" value="DHFR-like_dom_sf"/>
</dbReference>
<feature type="binding site" evidence="14">
    <location>
        <position position="194"/>
    </location>
    <ligand>
        <name>substrate</name>
    </ligand>
</feature>
<reference evidence="18 19" key="1">
    <citation type="submission" date="2019-03" db="EMBL/GenBank/DDBJ databases">
        <title>Genomic Encyclopedia of Type Strains, Phase III (KMG-III): the genomes of soil and plant-associated and newly described type strains.</title>
        <authorList>
            <person name="Whitman W."/>
        </authorList>
    </citation>
    <scope>NUCLEOTIDE SEQUENCE [LARGE SCALE GENOMIC DNA]</scope>
    <source>
        <strain evidence="18 19">CGMCC 1.7660</strain>
    </source>
</reference>
<evidence type="ECO:0000256" key="11">
    <source>
        <dbReference type="ARBA" id="ARBA00023268"/>
    </source>
</evidence>
<comment type="similarity">
    <text evidence="4 12">In the N-terminal section; belongs to the cytidine and deoxycytidylate deaminase family.</text>
</comment>
<dbReference type="InterPro" id="IPR050765">
    <property type="entry name" value="Riboflavin_Biosynth_HTPR"/>
</dbReference>
<name>A0A4V3DEE6_9PROT</name>
<protein>
    <recommendedName>
        <fullName evidence="12">Riboflavin biosynthesis protein RibD</fullName>
    </recommendedName>
    <domain>
        <recommendedName>
            <fullName evidence="12">Diaminohydroxyphosphoribosylaminopyrimidine deaminase</fullName>
            <shortName evidence="12">DRAP deaminase</shortName>
            <ecNumber evidence="12">3.5.4.26</ecNumber>
        </recommendedName>
        <alternativeName>
            <fullName evidence="12">Riboflavin-specific deaminase</fullName>
        </alternativeName>
    </domain>
    <domain>
        <recommendedName>
            <fullName evidence="12">5-amino-6-(5-phosphoribosylamino)uracil reductase</fullName>
            <ecNumber evidence="12">1.1.1.193</ecNumber>
        </recommendedName>
        <alternativeName>
            <fullName evidence="12">HTP reductase</fullName>
        </alternativeName>
    </domain>
</protein>
<dbReference type="Proteomes" id="UP000295783">
    <property type="component" value="Unassembled WGS sequence"/>
</dbReference>
<dbReference type="GO" id="GO:0008270">
    <property type="term" value="F:zinc ion binding"/>
    <property type="evidence" value="ECO:0007669"/>
    <property type="project" value="InterPro"/>
</dbReference>
<feature type="binding site" evidence="15">
    <location>
        <position position="94"/>
    </location>
    <ligand>
        <name>Zn(2+)</name>
        <dbReference type="ChEBI" id="CHEBI:29105"/>
        <note>catalytic</note>
    </ligand>
</feature>
<keyword evidence="9 12" id="KW-0521">NADP</keyword>
<dbReference type="InterPro" id="IPR011549">
    <property type="entry name" value="RibD_C"/>
</dbReference>
<dbReference type="Pfam" id="PF00383">
    <property type="entry name" value="dCMP_cyt_deam_1"/>
    <property type="match status" value="1"/>
</dbReference>
<dbReference type="UniPathway" id="UPA00275">
    <property type="reaction ID" value="UER00401"/>
</dbReference>
<sequence>MAKPTKPAGDLDRGHMAAALGLARRGLGRTWPNPSVGCVILDAAGEVVGRGFTRPTGRPHAETEALKEAGDRARGGTAYVSLEPCAHHGETPPCAEALAKAGIARCVVAVGDPDPRVAGGGIAILERAGIEVVRDVLRDDAAELNAGFFRRVIAGRPLVTLKLATTLDGKIATLSGESKWITGPQARAIGHQLRASHDAILVGSGTVLADDPELACRLPGLGARSPVPVILDGRLRLPLSARLARPGTWLVTRADHGPATLAPYRQAGMEVIQVGDGEGGLDMASLMLALGRQGLTRLLVEGGAGVATALIRQDLADRLAWFQAPLVLGNDGMAAIAGMAVSQLDRAHRFTLLSRQEAGEDSFAFYRRNGS</sequence>
<proteinExistence type="inferred from homology"/>
<dbReference type="EMBL" id="SNYW01000010">
    <property type="protein sequence ID" value="TDQ80952.1"/>
    <property type="molecule type" value="Genomic_DNA"/>
</dbReference>
<comment type="caution">
    <text evidence="18">The sequence shown here is derived from an EMBL/GenBank/DDBJ whole genome shotgun (WGS) entry which is preliminary data.</text>
</comment>
<feature type="binding site" evidence="14">
    <location>
        <position position="180"/>
    </location>
    <ligand>
        <name>NADP(+)</name>
        <dbReference type="ChEBI" id="CHEBI:58349"/>
    </ligand>
</feature>
<comment type="function">
    <text evidence="1 12">Converts 2,5-diamino-6-(ribosylamino)-4(3h)-pyrimidinone 5'-phosphate into 5-amino-6-(ribosylamino)-2,4(1h,3h)-pyrimidinedione 5'-phosphate.</text>
</comment>
<dbReference type="PIRSF" id="PIRSF006769">
    <property type="entry name" value="RibD"/>
    <property type="match status" value="1"/>
</dbReference>
<evidence type="ECO:0000313" key="18">
    <source>
        <dbReference type="EMBL" id="TDQ80952.1"/>
    </source>
</evidence>
<gene>
    <name evidence="18" type="ORF">A8950_2822</name>
</gene>
<dbReference type="InterPro" id="IPR002125">
    <property type="entry name" value="CMP_dCMP_dom"/>
</dbReference>
<evidence type="ECO:0000256" key="6">
    <source>
        <dbReference type="ARBA" id="ARBA00022619"/>
    </source>
</evidence>
<keyword evidence="7 12" id="KW-0479">Metal-binding</keyword>
<comment type="pathway">
    <text evidence="2 12">Cofactor biosynthesis; riboflavin biosynthesis; 5-amino-6-(D-ribitylamino)uracil from GTP: step 2/4.</text>
</comment>
<evidence type="ECO:0000259" key="17">
    <source>
        <dbReference type="PROSITE" id="PS51747"/>
    </source>
</evidence>
<dbReference type="NCBIfam" id="TIGR00227">
    <property type="entry name" value="ribD_Cterm"/>
    <property type="match status" value="1"/>
</dbReference>
<evidence type="ECO:0000256" key="10">
    <source>
        <dbReference type="ARBA" id="ARBA00023002"/>
    </source>
</evidence>
<feature type="binding site" evidence="14">
    <location>
        <position position="206"/>
    </location>
    <ligand>
        <name>substrate</name>
    </ligand>
</feature>
<feature type="region of interest" description="Disordered" evidence="16">
    <location>
        <begin position="51"/>
        <end position="70"/>
    </location>
</feature>
<dbReference type="GO" id="GO:0008835">
    <property type="term" value="F:diaminohydroxyphosphoribosylaminopyrimidine deaminase activity"/>
    <property type="evidence" value="ECO:0007669"/>
    <property type="project" value="UniProtKB-EC"/>
</dbReference>
<comment type="catalytic activity">
    <reaction evidence="12">
        <text>2,5-diamino-6-hydroxy-4-(5-phosphoribosylamino)-pyrimidine + H2O + H(+) = 5-amino-6-(5-phospho-D-ribosylamino)uracil + NH4(+)</text>
        <dbReference type="Rhea" id="RHEA:21868"/>
        <dbReference type="ChEBI" id="CHEBI:15377"/>
        <dbReference type="ChEBI" id="CHEBI:15378"/>
        <dbReference type="ChEBI" id="CHEBI:28938"/>
        <dbReference type="ChEBI" id="CHEBI:58453"/>
        <dbReference type="ChEBI" id="CHEBI:58614"/>
        <dbReference type="EC" id="3.5.4.26"/>
    </reaction>
</comment>
<evidence type="ECO:0000256" key="2">
    <source>
        <dbReference type="ARBA" id="ARBA00004882"/>
    </source>
</evidence>
<evidence type="ECO:0000256" key="12">
    <source>
        <dbReference type="PIRNR" id="PIRNR006769"/>
    </source>
</evidence>
<evidence type="ECO:0000256" key="5">
    <source>
        <dbReference type="ARBA" id="ARBA00007417"/>
    </source>
</evidence>
<dbReference type="Gene3D" id="3.40.140.10">
    <property type="entry name" value="Cytidine Deaminase, domain 2"/>
    <property type="match status" value="1"/>
</dbReference>
<evidence type="ECO:0000256" key="8">
    <source>
        <dbReference type="ARBA" id="ARBA00022833"/>
    </source>
</evidence>
<feature type="binding site" evidence="14">
    <location>
        <begin position="303"/>
        <end position="309"/>
    </location>
    <ligand>
        <name>NADP(+)</name>
        <dbReference type="ChEBI" id="CHEBI:58349"/>
    </ligand>
</feature>
<dbReference type="PROSITE" id="PS00903">
    <property type="entry name" value="CYT_DCMP_DEAMINASES_1"/>
    <property type="match status" value="1"/>
</dbReference>
<comment type="cofactor">
    <cofactor evidence="12 15">
        <name>Zn(2+)</name>
        <dbReference type="ChEBI" id="CHEBI:29105"/>
    </cofactor>
    <text evidence="12 15">Binds 1 zinc ion.</text>
</comment>
<dbReference type="NCBIfam" id="TIGR00326">
    <property type="entry name" value="eubact_ribD"/>
    <property type="match status" value="1"/>
</dbReference>
<dbReference type="EC" id="3.5.4.26" evidence="12"/>
<feature type="binding site" evidence="14">
    <location>
        <position position="178"/>
    </location>
    <ligand>
        <name>substrate</name>
    </ligand>
</feature>
<evidence type="ECO:0000313" key="19">
    <source>
        <dbReference type="Proteomes" id="UP000295783"/>
    </source>
</evidence>
<dbReference type="InterPro" id="IPR002734">
    <property type="entry name" value="RibDG_C"/>
</dbReference>
<evidence type="ECO:0000256" key="14">
    <source>
        <dbReference type="PIRSR" id="PIRSR006769-2"/>
    </source>
</evidence>
<evidence type="ECO:0000256" key="7">
    <source>
        <dbReference type="ARBA" id="ARBA00022723"/>
    </source>
</evidence>
<feature type="binding site" evidence="14">
    <location>
        <position position="301"/>
    </location>
    <ligand>
        <name>substrate</name>
    </ligand>
</feature>
<feature type="binding site" evidence="15">
    <location>
        <position position="60"/>
    </location>
    <ligand>
        <name>Zn(2+)</name>
        <dbReference type="ChEBI" id="CHEBI:29105"/>
        <note>catalytic</note>
    </ligand>
</feature>
<keyword evidence="8 12" id="KW-0862">Zinc</keyword>
<keyword evidence="11" id="KW-0511">Multifunctional enzyme</keyword>
<evidence type="ECO:0000256" key="13">
    <source>
        <dbReference type="PIRSR" id="PIRSR006769-1"/>
    </source>
</evidence>
<feature type="binding site" evidence="15">
    <location>
        <position position="85"/>
    </location>
    <ligand>
        <name>Zn(2+)</name>
        <dbReference type="ChEBI" id="CHEBI:29105"/>
        <note>catalytic</note>
    </ligand>
</feature>
<dbReference type="AlphaFoldDB" id="A0A4V3DEE6"/>
<evidence type="ECO:0000256" key="3">
    <source>
        <dbReference type="ARBA" id="ARBA00004910"/>
    </source>
</evidence>
<dbReference type="InterPro" id="IPR016193">
    <property type="entry name" value="Cytidine_deaminase-like"/>
</dbReference>
<dbReference type="SUPFAM" id="SSF53927">
    <property type="entry name" value="Cytidine deaminase-like"/>
    <property type="match status" value="1"/>
</dbReference>
<evidence type="ECO:0000256" key="16">
    <source>
        <dbReference type="SAM" id="MobiDB-lite"/>
    </source>
</evidence>
<feature type="binding site" evidence="14">
    <location>
        <position position="164"/>
    </location>
    <ligand>
        <name>NADP(+)</name>
        <dbReference type="ChEBI" id="CHEBI:58349"/>
    </ligand>
</feature>
<feature type="domain" description="CMP/dCMP-type deaminase" evidence="17">
    <location>
        <begin position="10"/>
        <end position="133"/>
    </location>
</feature>
<dbReference type="GO" id="GO:0009231">
    <property type="term" value="P:riboflavin biosynthetic process"/>
    <property type="evidence" value="ECO:0007669"/>
    <property type="project" value="UniProtKB-UniPathway"/>
</dbReference>
<keyword evidence="19" id="KW-1185">Reference proteome</keyword>
<evidence type="ECO:0000256" key="4">
    <source>
        <dbReference type="ARBA" id="ARBA00005259"/>
    </source>
</evidence>
<keyword evidence="12" id="KW-0378">Hydrolase</keyword>
<feature type="active site" description="Proton donor" evidence="13">
    <location>
        <position position="62"/>
    </location>
</feature>
<dbReference type="PANTHER" id="PTHR38011">
    <property type="entry name" value="DIHYDROFOLATE REDUCTASE FAMILY PROTEIN (AFU_ORTHOLOGUE AFUA_8G06820)"/>
    <property type="match status" value="1"/>
</dbReference>
<dbReference type="RefSeq" id="WP_322090935.1">
    <property type="nucleotide sequence ID" value="NZ_SNYW01000010.1"/>
</dbReference>
<dbReference type="SUPFAM" id="SSF53597">
    <property type="entry name" value="Dihydrofolate reductase-like"/>
    <property type="match status" value="1"/>
</dbReference>
<dbReference type="Pfam" id="PF01872">
    <property type="entry name" value="RibD_C"/>
    <property type="match status" value="1"/>
</dbReference>